<feature type="region of interest" description="Disordered" evidence="1">
    <location>
        <begin position="1"/>
        <end position="47"/>
    </location>
</feature>
<dbReference type="AlphaFoldDB" id="A0A0A9AVC1"/>
<name>A0A0A9AVC1_ARUDO</name>
<proteinExistence type="predicted"/>
<accession>A0A0A9AVC1</accession>
<reference evidence="2" key="2">
    <citation type="journal article" date="2015" name="Data Brief">
        <title>Shoot transcriptome of the giant reed, Arundo donax.</title>
        <authorList>
            <person name="Barrero R.A."/>
            <person name="Guerrero F.D."/>
            <person name="Moolhuijzen P."/>
            <person name="Goolsby J.A."/>
            <person name="Tidwell J."/>
            <person name="Bellgard S.E."/>
            <person name="Bellgard M.I."/>
        </authorList>
    </citation>
    <scope>NUCLEOTIDE SEQUENCE</scope>
    <source>
        <tissue evidence="2">Shoot tissue taken approximately 20 cm above the soil surface</tissue>
    </source>
</reference>
<protein>
    <submittedName>
        <fullName evidence="2">Uncharacterized protein</fullName>
    </submittedName>
</protein>
<reference evidence="2" key="1">
    <citation type="submission" date="2014-09" db="EMBL/GenBank/DDBJ databases">
        <authorList>
            <person name="Magalhaes I.L.F."/>
            <person name="Oliveira U."/>
            <person name="Santos F.R."/>
            <person name="Vidigal T.H.D.A."/>
            <person name="Brescovit A.D."/>
            <person name="Santos A.J."/>
        </authorList>
    </citation>
    <scope>NUCLEOTIDE SEQUENCE</scope>
    <source>
        <tissue evidence="2">Shoot tissue taken approximately 20 cm above the soil surface</tissue>
    </source>
</reference>
<evidence type="ECO:0000313" key="2">
    <source>
        <dbReference type="EMBL" id="JAD55061.1"/>
    </source>
</evidence>
<organism evidence="2">
    <name type="scientific">Arundo donax</name>
    <name type="common">Giant reed</name>
    <name type="synonym">Donax arundinaceus</name>
    <dbReference type="NCBI Taxonomy" id="35708"/>
    <lineage>
        <taxon>Eukaryota</taxon>
        <taxon>Viridiplantae</taxon>
        <taxon>Streptophyta</taxon>
        <taxon>Embryophyta</taxon>
        <taxon>Tracheophyta</taxon>
        <taxon>Spermatophyta</taxon>
        <taxon>Magnoliopsida</taxon>
        <taxon>Liliopsida</taxon>
        <taxon>Poales</taxon>
        <taxon>Poaceae</taxon>
        <taxon>PACMAD clade</taxon>
        <taxon>Arundinoideae</taxon>
        <taxon>Arundineae</taxon>
        <taxon>Arundo</taxon>
    </lineage>
</organism>
<sequence>MRFPSPAASHHLPAAQAPIPGSSSRIPLPTPADRAVLGDLGKESGFM</sequence>
<evidence type="ECO:0000256" key="1">
    <source>
        <dbReference type="SAM" id="MobiDB-lite"/>
    </source>
</evidence>
<feature type="compositionally biased region" description="Low complexity" evidence="1">
    <location>
        <begin position="1"/>
        <end position="18"/>
    </location>
</feature>
<dbReference type="EMBL" id="GBRH01242834">
    <property type="protein sequence ID" value="JAD55061.1"/>
    <property type="molecule type" value="Transcribed_RNA"/>
</dbReference>